<proteinExistence type="predicted"/>
<evidence type="ECO:0000313" key="1">
    <source>
        <dbReference type="EMBL" id="UTW08649.1"/>
    </source>
</evidence>
<dbReference type="InterPro" id="IPR038626">
    <property type="entry name" value="Rof-like_sf"/>
</dbReference>
<dbReference type="InterPro" id="IPR023534">
    <property type="entry name" value="Rof/RNase_P-like"/>
</dbReference>
<dbReference type="Gene3D" id="2.30.30.400">
    <property type="entry name" value="Rof-like"/>
    <property type="match status" value="1"/>
</dbReference>
<keyword evidence="2" id="KW-1185">Reference proteome</keyword>
<dbReference type="EMBL" id="CP073346">
    <property type="protein sequence ID" value="UTW08649.1"/>
    <property type="molecule type" value="Genomic_DNA"/>
</dbReference>
<evidence type="ECO:0000313" key="2">
    <source>
        <dbReference type="Proteomes" id="UP001059672"/>
    </source>
</evidence>
<organism evidence="1 2">
    <name type="scientific">Pseudomonas benzenivorans</name>
    <dbReference type="NCBI Taxonomy" id="556533"/>
    <lineage>
        <taxon>Bacteria</taxon>
        <taxon>Pseudomonadati</taxon>
        <taxon>Pseudomonadota</taxon>
        <taxon>Gammaproteobacteria</taxon>
        <taxon>Pseudomonadales</taxon>
        <taxon>Pseudomonadaceae</taxon>
        <taxon>Pseudomonas</taxon>
    </lineage>
</organism>
<name>A0ABY5H999_9PSED</name>
<accession>A0ABY5H999</accession>
<sequence length="91" mass="10149">MGNGYQPLACDLHDYLEIACLHHYRLCIELLDGGRLEAEALPTQTAPSKEEFLVVRDQQGEQRLRLDRLLAITPLTPGASFSRVVLGRGQC</sequence>
<reference evidence="1" key="1">
    <citation type="submission" date="2021-04" db="EMBL/GenBank/DDBJ databases">
        <title>Oceanospirillales bacteria with DddD are important DMSP degraders in coastal seawater.</title>
        <authorList>
            <person name="Liu J."/>
        </authorList>
    </citation>
    <scope>NUCLEOTIDE SEQUENCE</scope>
    <source>
        <strain evidence="1">D13-4</strain>
    </source>
</reference>
<protein>
    <submittedName>
        <fullName evidence="1">Rho-binding antiterminator</fullName>
    </submittedName>
</protein>
<gene>
    <name evidence="1" type="ORF">KDW96_04820</name>
</gene>
<dbReference type="Pfam" id="PF07073">
    <property type="entry name" value="ROF"/>
    <property type="match status" value="1"/>
</dbReference>
<dbReference type="RefSeq" id="WP_255839298.1">
    <property type="nucleotide sequence ID" value="NZ_CP073346.1"/>
</dbReference>
<dbReference type="Proteomes" id="UP001059672">
    <property type="component" value="Chromosome"/>
</dbReference>
<dbReference type="SUPFAM" id="SSF101744">
    <property type="entry name" value="Rof/RNase P subunit-like"/>
    <property type="match status" value="1"/>
</dbReference>
<dbReference type="InterPro" id="IPR009778">
    <property type="entry name" value="ROF"/>
</dbReference>